<dbReference type="PANTHER" id="PTHR33099">
    <property type="entry name" value="FE2OG DIOXYGENASE DOMAIN-CONTAINING PROTEIN"/>
    <property type="match status" value="1"/>
</dbReference>
<comment type="caution">
    <text evidence="2">The sequence shown here is derived from an EMBL/GenBank/DDBJ whole genome shotgun (WGS) entry which is preliminary data.</text>
</comment>
<evidence type="ECO:0000256" key="1">
    <source>
        <dbReference type="SAM" id="MobiDB-lite"/>
    </source>
</evidence>
<evidence type="ECO:0008006" key="4">
    <source>
        <dbReference type="Google" id="ProtNLM"/>
    </source>
</evidence>
<reference evidence="2" key="1">
    <citation type="journal article" date="2020" name="Stud. Mycol.">
        <title>101 Dothideomycetes genomes: a test case for predicting lifestyles and emergence of pathogens.</title>
        <authorList>
            <person name="Haridas S."/>
            <person name="Albert R."/>
            <person name="Binder M."/>
            <person name="Bloem J."/>
            <person name="Labutti K."/>
            <person name="Salamov A."/>
            <person name="Andreopoulos B."/>
            <person name="Baker S."/>
            <person name="Barry K."/>
            <person name="Bills G."/>
            <person name="Bluhm B."/>
            <person name="Cannon C."/>
            <person name="Castanera R."/>
            <person name="Culley D."/>
            <person name="Daum C."/>
            <person name="Ezra D."/>
            <person name="Gonzalez J."/>
            <person name="Henrissat B."/>
            <person name="Kuo A."/>
            <person name="Liang C."/>
            <person name="Lipzen A."/>
            <person name="Lutzoni F."/>
            <person name="Magnuson J."/>
            <person name="Mondo S."/>
            <person name="Nolan M."/>
            <person name="Ohm R."/>
            <person name="Pangilinan J."/>
            <person name="Park H.-J."/>
            <person name="Ramirez L."/>
            <person name="Alfaro M."/>
            <person name="Sun H."/>
            <person name="Tritt A."/>
            <person name="Yoshinaga Y."/>
            <person name="Zwiers L.-H."/>
            <person name="Turgeon B."/>
            <person name="Goodwin S."/>
            <person name="Spatafora J."/>
            <person name="Crous P."/>
            <person name="Grigoriev I."/>
        </authorList>
    </citation>
    <scope>NUCLEOTIDE SEQUENCE</scope>
    <source>
        <strain evidence="2">CBS 130266</strain>
    </source>
</reference>
<organism evidence="2 3">
    <name type="scientific">Tothia fuscella</name>
    <dbReference type="NCBI Taxonomy" id="1048955"/>
    <lineage>
        <taxon>Eukaryota</taxon>
        <taxon>Fungi</taxon>
        <taxon>Dikarya</taxon>
        <taxon>Ascomycota</taxon>
        <taxon>Pezizomycotina</taxon>
        <taxon>Dothideomycetes</taxon>
        <taxon>Pleosporomycetidae</taxon>
        <taxon>Venturiales</taxon>
        <taxon>Cylindrosympodiaceae</taxon>
        <taxon>Tothia</taxon>
    </lineage>
</organism>
<gene>
    <name evidence="2" type="ORF">EJ08DRAFT_697123</name>
</gene>
<name>A0A9P4TYT4_9PEZI</name>
<evidence type="ECO:0000313" key="3">
    <source>
        <dbReference type="Proteomes" id="UP000800235"/>
    </source>
</evidence>
<feature type="compositionally biased region" description="Polar residues" evidence="1">
    <location>
        <begin position="858"/>
        <end position="873"/>
    </location>
</feature>
<dbReference type="Proteomes" id="UP000800235">
    <property type="component" value="Unassembled WGS sequence"/>
</dbReference>
<accession>A0A9P4TYT4</accession>
<dbReference type="AlphaFoldDB" id="A0A9P4TYT4"/>
<dbReference type="Gene3D" id="2.60.120.620">
    <property type="entry name" value="q2cbj1_9rhob like domain"/>
    <property type="match status" value="1"/>
</dbReference>
<keyword evidence="3" id="KW-1185">Reference proteome</keyword>
<dbReference type="PANTHER" id="PTHR33099:SF7">
    <property type="entry name" value="MYND-TYPE DOMAIN-CONTAINING PROTEIN"/>
    <property type="match status" value="1"/>
</dbReference>
<evidence type="ECO:0000313" key="2">
    <source>
        <dbReference type="EMBL" id="KAF2430641.1"/>
    </source>
</evidence>
<dbReference type="EMBL" id="MU007037">
    <property type="protein sequence ID" value="KAF2430641.1"/>
    <property type="molecule type" value="Genomic_DNA"/>
</dbReference>
<proteinExistence type="predicted"/>
<feature type="region of interest" description="Disordered" evidence="1">
    <location>
        <begin position="858"/>
        <end position="877"/>
    </location>
</feature>
<sequence length="889" mass="100235">MRTKQEPIHNNVIDLGNESEASSDVDYKERLLEALEQITGNGSFASSGQLEPIEPKFKVPNIGEITIPLGQDQAEQLMKVCHQSPFGKGTETIVDLSVRNTLELNADQFEISNPAWEDFITALTEKVVNELGVVGGADEIQAELYRKKPGMFATLVIGLPSEHIGGAVKLEHGSQTKVFHTAHANQSYLCWYADVEHEIEPVISGFRWVLTYNLIKTGDAIPAQSVIPESEFQPLRQAITTYVQEQDQELLYMLEHEYTETSMNLNSLKGMDYIRGLALQQMCDEGHVFLFLASLQRTVNRALEETYDNYRSYRGYNYDAGDCECDEDSDCPHQASNEVDGEPGEIYDDELSLPRVVDMTGHEISTGLSVEIEQLLQECPFDDHEPDDAENEGFTGNEGATRTETYNDTVIIIVSRSKLPNSLFKGARGGYRLDKATRQLTTIRERCKAVQGLLGESLDNRANFPSTEAKFEGLDAWVVEILEDIIVNHVKPHADDAKWLVAYLQVQRDPEKDLERVCTAVLKNVKRSSLPLAFLDHLFILARDGKFPQEAAKISFAEIAHDLATSLNICYRPTDWDTPKAAPAHYHRPRKLPAREPPVNGVKLALVIAEATDYVLHDTVSVLLNRVAQEVRKIHTDDFHLMIFPFLHAFIGTLLQRKAVMAEAKYQTFFSTVLNAYLDKYVQPEPARPASWVRDRVNCNCRDCKLLNDFLYSPWEQSGRFAMAEKRRRDLRHKLDGKCFKFDTERRGSPHTLVVTKTQEWAQRSARASEEIGKINTLVKLSELLGPGWEVISEQRNVKLQSRAGASSAKDQILNRERREANHAATMPHAHMPSFHPSFDPWFRDGYLMAPLNNTTGNAQLKQQNGPPQQAQVAGTKRKAVVIDLTSEE</sequence>
<protein>
    <recommendedName>
        <fullName evidence="4">Prolyl 4-hydroxylase alpha subunit Fe(2+) 2OG dioxygenase domain-containing protein</fullName>
    </recommendedName>
</protein>
<dbReference type="OrthoDB" id="27483at2759"/>